<dbReference type="GO" id="GO:0046872">
    <property type="term" value="F:metal ion binding"/>
    <property type="evidence" value="ECO:0007669"/>
    <property type="project" value="InterPro"/>
</dbReference>
<dbReference type="Gene3D" id="3.30.830.10">
    <property type="entry name" value="Metalloenzyme, LuxS/M16 peptidase-like"/>
    <property type="match status" value="2"/>
</dbReference>
<dbReference type="InterPro" id="IPR050361">
    <property type="entry name" value="MPP/UQCRC_Complex"/>
</dbReference>
<gene>
    <name evidence="2" type="ORF">ENF18_05510</name>
</gene>
<sequence length="476" mass="55148">MRKILLIGLLCLSILAGEMKSPMAKEVERMKFPPLKWDVPEVGKDIKMLKENVSVIFLKENHNLPLVEITIYVRGGRLYTDPTHRAVCELLAPMLERGGTKDLSPEKFSDILDFNAISFSVDQGVDHYTIRLSCMKEVLDTAFYLLKQALFYPSFNERIMKVEIQNIKDTWRKNLETPSRALWILSDYVAYDGHPAGSLPDFTVFESRVKEKLQRIHRMFFVPEHMVIGVVGDVTEEEIRNAFKDFKPDYKSEGFKDDVKPFSEEPQKKVFFYNLQIPQGYILLQERVRVEPSDLYRVMLMNEILGGGGFTSRIVLKVRNEMGLAYSTYTYFSLFSSPLPPHFYAFSATRSDAVQDAIDAILNEIKRIRDEKVPVEEIKVAKDSYLNSTITRYSNDWRFIPRIVNLYFRDMPLDYYSKLAENINNVGIEDVLEAARKYINPDKLYILIVGDTTKIDLDRLRKFGEVEFVNLEVKGL</sequence>
<dbReference type="InterPro" id="IPR011249">
    <property type="entry name" value="Metalloenz_LuxS/M16"/>
</dbReference>
<dbReference type="SUPFAM" id="SSF63411">
    <property type="entry name" value="LuxS/MPP-like metallohydrolase"/>
    <property type="match status" value="2"/>
</dbReference>
<dbReference type="EMBL" id="DQWE01000262">
    <property type="protein sequence ID" value="HDI83229.1"/>
    <property type="molecule type" value="Genomic_DNA"/>
</dbReference>
<protein>
    <submittedName>
        <fullName evidence="2">Insulinase family protein</fullName>
    </submittedName>
</protein>
<evidence type="ECO:0000259" key="1">
    <source>
        <dbReference type="Pfam" id="PF05193"/>
    </source>
</evidence>
<dbReference type="PANTHER" id="PTHR11851">
    <property type="entry name" value="METALLOPROTEASE"/>
    <property type="match status" value="1"/>
</dbReference>
<dbReference type="Pfam" id="PF05193">
    <property type="entry name" value="Peptidase_M16_C"/>
    <property type="match status" value="1"/>
</dbReference>
<dbReference type="AlphaFoldDB" id="A0A7C0VC06"/>
<name>A0A7C0VC06_UNCW3</name>
<dbReference type="InterPro" id="IPR007863">
    <property type="entry name" value="Peptidase_M16_C"/>
</dbReference>
<reference evidence="2" key="1">
    <citation type="journal article" date="2020" name="mSystems">
        <title>Genome- and Community-Level Interaction Insights into Carbon Utilization and Element Cycling Functions of Hydrothermarchaeota in Hydrothermal Sediment.</title>
        <authorList>
            <person name="Zhou Z."/>
            <person name="Liu Y."/>
            <person name="Xu W."/>
            <person name="Pan J."/>
            <person name="Luo Z.H."/>
            <person name="Li M."/>
        </authorList>
    </citation>
    <scope>NUCLEOTIDE SEQUENCE [LARGE SCALE GENOMIC DNA]</scope>
    <source>
        <strain evidence="2">HyVt-102</strain>
    </source>
</reference>
<dbReference type="PANTHER" id="PTHR11851:SF225">
    <property type="entry name" value="NON-PEPTIDASE HOMOLOG YMXG"/>
    <property type="match status" value="1"/>
</dbReference>
<proteinExistence type="predicted"/>
<accession>A0A7C0VC06</accession>
<comment type="caution">
    <text evidence="2">The sequence shown here is derived from an EMBL/GenBank/DDBJ whole genome shotgun (WGS) entry which is preliminary data.</text>
</comment>
<dbReference type="Proteomes" id="UP000885847">
    <property type="component" value="Unassembled WGS sequence"/>
</dbReference>
<feature type="domain" description="Peptidase M16 C-terminal" evidence="1">
    <location>
        <begin position="210"/>
        <end position="384"/>
    </location>
</feature>
<evidence type="ECO:0000313" key="2">
    <source>
        <dbReference type="EMBL" id="HDI83229.1"/>
    </source>
</evidence>
<organism evidence="2">
    <name type="scientific">candidate division WOR-3 bacterium</name>
    <dbReference type="NCBI Taxonomy" id="2052148"/>
    <lineage>
        <taxon>Bacteria</taxon>
        <taxon>Bacteria division WOR-3</taxon>
    </lineage>
</organism>